<sequence>MDQLRQSIAVVSCADLAAQKFWRAVARALNDAMQFESTPLVGVFTRWPPSIYAKASSSDGITILDTVMGPFPAPDIEPSIWSMSRSFGLSFPEGLGLADDLAAALCLRMRHSGETPETLSYIDMFFDRFDPGDVVFALCRWTWDYRRKAFDSTLEIGETVAVHLIQHCSELRPEWWLDVLAYSQTTASEDERLMMLALQAELERRGPCTACPKEQGYSVDVQS</sequence>
<gene>
    <name evidence="1" type="ORF">EXIGLDRAFT_775183</name>
</gene>
<protein>
    <submittedName>
        <fullName evidence="1">Uncharacterized protein</fullName>
    </submittedName>
</protein>
<reference evidence="1 2" key="1">
    <citation type="journal article" date="2016" name="Mol. Biol. Evol.">
        <title>Comparative Genomics of Early-Diverging Mushroom-Forming Fungi Provides Insights into the Origins of Lignocellulose Decay Capabilities.</title>
        <authorList>
            <person name="Nagy L.G."/>
            <person name="Riley R."/>
            <person name="Tritt A."/>
            <person name="Adam C."/>
            <person name="Daum C."/>
            <person name="Floudas D."/>
            <person name="Sun H."/>
            <person name="Yadav J.S."/>
            <person name="Pangilinan J."/>
            <person name="Larsson K.H."/>
            <person name="Matsuura K."/>
            <person name="Barry K."/>
            <person name="Labutti K."/>
            <person name="Kuo R."/>
            <person name="Ohm R.A."/>
            <person name="Bhattacharya S.S."/>
            <person name="Shirouzu T."/>
            <person name="Yoshinaga Y."/>
            <person name="Martin F.M."/>
            <person name="Grigoriev I.V."/>
            <person name="Hibbett D.S."/>
        </authorList>
    </citation>
    <scope>NUCLEOTIDE SEQUENCE [LARGE SCALE GENOMIC DNA]</scope>
    <source>
        <strain evidence="1 2">HHB12029</strain>
    </source>
</reference>
<evidence type="ECO:0000313" key="2">
    <source>
        <dbReference type="Proteomes" id="UP000077266"/>
    </source>
</evidence>
<evidence type="ECO:0000313" key="1">
    <source>
        <dbReference type="EMBL" id="KZV85813.1"/>
    </source>
</evidence>
<keyword evidence="2" id="KW-1185">Reference proteome</keyword>
<accession>A0A165E0N6</accession>
<dbReference type="Proteomes" id="UP000077266">
    <property type="component" value="Unassembled WGS sequence"/>
</dbReference>
<dbReference type="AlphaFoldDB" id="A0A165E0N6"/>
<organism evidence="1 2">
    <name type="scientific">Exidia glandulosa HHB12029</name>
    <dbReference type="NCBI Taxonomy" id="1314781"/>
    <lineage>
        <taxon>Eukaryota</taxon>
        <taxon>Fungi</taxon>
        <taxon>Dikarya</taxon>
        <taxon>Basidiomycota</taxon>
        <taxon>Agaricomycotina</taxon>
        <taxon>Agaricomycetes</taxon>
        <taxon>Auriculariales</taxon>
        <taxon>Exidiaceae</taxon>
        <taxon>Exidia</taxon>
    </lineage>
</organism>
<name>A0A165E0N6_EXIGL</name>
<proteinExistence type="predicted"/>
<dbReference type="InParanoid" id="A0A165E0N6"/>
<dbReference type="EMBL" id="KV426175">
    <property type="protein sequence ID" value="KZV85813.1"/>
    <property type="molecule type" value="Genomic_DNA"/>
</dbReference>